<evidence type="ECO:0000256" key="3">
    <source>
        <dbReference type="RuleBase" id="RU003560"/>
    </source>
</evidence>
<comment type="cofactor">
    <cofactor evidence="1">
        <name>pyridoxal 5'-phosphate</name>
        <dbReference type="ChEBI" id="CHEBI:597326"/>
    </cofactor>
</comment>
<dbReference type="InterPro" id="IPR049704">
    <property type="entry name" value="Aminotrans_3_PPA_site"/>
</dbReference>
<proteinExistence type="inferred from homology"/>
<dbReference type="EMBL" id="CADCWL010000178">
    <property type="protein sequence ID" value="CAA9575497.1"/>
    <property type="molecule type" value="Genomic_DNA"/>
</dbReference>
<dbReference type="InterPro" id="IPR015421">
    <property type="entry name" value="PyrdxlP-dep_Trfase_major"/>
</dbReference>
<keyword evidence="4" id="KW-0413">Isomerase</keyword>
<dbReference type="PANTHER" id="PTHR43713">
    <property type="entry name" value="GLUTAMATE-1-SEMIALDEHYDE 2,1-AMINOMUTASE"/>
    <property type="match status" value="1"/>
</dbReference>
<dbReference type="SUPFAM" id="SSF53383">
    <property type="entry name" value="PLP-dependent transferases"/>
    <property type="match status" value="1"/>
</dbReference>
<dbReference type="GO" id="GO:0030170">
    <property type="term" value="F:pyridoxal phosphate binding"/>
    <property type="evidence" value="ECO:0007669"/>
    <property type="project" value="InterPro"/>
</dbReference>
<accession>A0A6J4VCV5</accession>
<protein>
    <submittedName>
        <fullName evidence="4">Glutamate-1-semialdehyde 2,1-aminomutase</fullName>
        <ecNumber evidence="4">5.4.3.8</ecNumber>
    </submittedName>
</protein>
<dbReference type="CDD" id="cd00610">
    <property type="entry name" value="OAT_like"/>
    <property type="match status" value="1"/>
</dbReference>
<dbReference type="GO" id="GO:0042286">
    <property type="term" value="F:glutamate-1-semialdehyde 2,1-aminomutase activity"/>
    <property type="evidence" value="ECO:0007669"/>
    <property type="project" value="UniProtKB-EC"/>
</dbReference>
<dbReference type="InterPro" id="IPR005814">
    <property type="entry name" value="Aminotrans_3"/>
</dbReference>
<comment type="similarity">
    <text evidence="3">Belongs to the class-III pyridoxal-phosphate-dependent aminotransferase family.</text>
</comment>
<dbReference type="AlphaFoldDB" id="A0A6J4VCV5"/>
<reference evidence="4" key="1">
    <citation type="submission" date="2020-02" db="EMBL/GenBank/DDBJ databases">
        <authorList>
            <person name="Meier V. D."/>
        </authorList>
    </citation>
    <scope>NUCLEOTIDE SEQUENCE</scope>
    <source>
        <strain evidence="4">AVDCRST_MAG19</strain>
    </source>
</reference>
<dbReference type="PROSITE" id="PS00600">
    <property type="entry name" value="AA_TRANSFER_CLASS_3"/>
    <property type="match status" value="1"/>
</dbReference>
<organism evidence="4">
    <name type="scientific">uncultured Thermomicrobiales bacterium</name>
    <dbReference type="NCBI Taxonomy" id="1645740"/>
    <lineage>
        <taxon>Bacteria</taxon>
        <taxon>Pseudomonadati</taxon>
        <taxon>Thermomicrobiota</taxon>
        <taxon>Thermomicrobia</taxon>
        <taxon>Thermomicrobiales</taxon>
        <taxon>environmental samples</taxon>
    </lineage>
</organism>
<dbReference type="GO" id="GO:0008483">
    <property type="term" value="F:transaminase activity"/>
    <property type="evidence" value="ECO:0007669"/>
    <property type="project" value="InterPro"/>
</dbReference>
<dbReference type="InterPro" id="IPR015424">
    <property type="entry name" value="PyrdxlP-dep_Trfase"/>
</dbReference>
<dbReference type="Pfam" id="PF00202">
    <property type="entry name" value="Aminotran_3"/>
    <property type="match status" value="1"/>
</dbReference>
<dbReference type="PANTHER" id="PTHR43713:SF3">
    <property type="entry name" value="GLUTAMATE-1-SEMIALDEHYDE 2,1-AMINOMUTASE 1, CHLOROPLASTIC-RELATED"/>
    <property type="match status" value="1"/>
</dbReference>
<sequence length="440" mass="46295">MSQTLATEADRLFAGARSVLAGGVSAALRLHPYVGRPVYLAGGEGAYVTDLDGQRYLDFNLANGAALLGHRHPGVEQAVIDCLRAGVPTAAETPSHERLAALLTEIIPAAERVRFATNGSDVTIVALRIARHATGRTAFVKFEGHYHGLLEPFLFRQADPTGADGAAIPSSGGVPVAEGEDVFVLPWNDAAAFEACLDRHGDRIAAVFCEPVHYNAGCIPPAPGFLELLRARTSAAGAVLVFDEVLSGFRMALGGAQAHYGVTPDLTTVAKALANGMPLAALAGRADLMESLAPTGPVAHSGTYSGHPLGVAAALAALEELRAPGLYDRLNATADAFYRDLQAILDRHALPVRVQGLGARFGLYFGRTAPVRSYNDARDHDHDLHKRFVLACLERGLYFHAYSRQGPPGHAGISLAHSATDLATALTAIDDVAAEMARPA</sequence>
<name>A0A6J4VCV5_9BACT</name>
<evidence type="ECO:0000313" key="4">
    <source>
        <dbReference type="EMBL" id="CAA9575497.1"/>
    </source>
</evidence>
<gene>
    <name evidence="4" type="ORF">AVDCRST_MAG19-3298</name>
</gene>
<keyword evidence="2 3" id="KW-0663">Pyridoxal phosphate</keyword>
<dbReference type="InterPro" id="IPR015422">
    <property type="entry name" value="PyrdxlP-dep_Trfase_small"/>
</dbReference>
<evidence type="ECO:0000256" key="2">
    <source>
        <dbReference type="ARBA" id="ARBA00022898"/>
    </source>
</evidence>
<dbReference type="Gene3D" id="3.40.640.10">
    <property type="entry name" value="Type I PLP-dependent aspartate aminotransferase-like (Major domain)"/>
    <property type="match status" value="1"/>
</dbReference>
<dbReference type="EC" id="5.4.3.8" evidence="4"/>
<dbReference type="Gene3D" id="3.90.1150.10">
    <property type="entry name" value="Aspartate Aminotransferase, domain 1"/>
    <property type="match status" value="1"/>
</dbReference>
<evidence type="ECO:0000256" key="1">
    <source>
        <dbReference type="ARBA" id="ARBA00001933"/>
    </source>
</evidence>